<organism evidence="8 9">
    <name type="scientific">Lentibacillus persicus</name>
    <dbReference type="NCBI Taxonomy" id="640948"/>
    <lineage>
        <taxon>Bacteria</taxon>
        <taxon>Bacillati</taxon>
        <taxon>Bacillota</taxon>
        <taxon>Bacilli</taxon>
        <taxon>Bacillales</taxon>
        <taxon>Bacillaceae</taxon>
        <taxon>Lentibacillus</taxon>
    </lineage>
</organism>
<evidence type="ECO:0000313" key="8">
    <source>
        <dbReference type="EMBL" id="SFD80076.1"/>
    </source>
</evidence>
<keyword evidence="4 5" id="KW-0648">Protein biosynthesis</keyword>
<evidence type="ECO:0000256" key="5">
    <source>
        <dbReference type="HAMAP-Rule" id="MF_00040"/>
    </source>
</evidence>
<proteinExistence type="inferred from homology"/>
<comment type="similarity">
    <text evidence="2 5">Belongs to the RRF family.</text>
</comment>
<dbReference type="STRING" id="640948.SAMN05216238_104136"/>
<dbReference type="Gene3D" id="3.30.1360.40">
    <property type="match status" value="1"/>
</dbReference>
<sequence length="186" mass="20829">MMSDQTIKETRSKMEQAVQAFSKSLATVRAGRANPAILDSVVVDYYGAATPLNQLSTVSAPEARLLVITPFDKSAISNIEKAIQKADLGLSPSSDGNVIRINIPALTEERRKELVKVVGKYAEEARVQVRNVRRESNDQLKKAEKNNDLTEDELKKEQNNVQKETDKHIDKIDQLVKNKEKEILEV</sequence>
<reference evidence="9" key="1">
    <citation type="submission" date="2016-10" db="EMBL/GenBank/DDBJ databases">
        <authorList>
            <person name="Varghese N."/>
            <person name="Submissions S."/>
        </authorList>
    </citation>
    <scope>NUCLEOTIDE SEQUENCE [LARGE SCALE GENOMIC DNA]</scope>
    <source>
        <strain evidence="9">DSM 22530</strain>
    </source>
</reference>
<dbReference type="Proteomes" id="UP000199474">
    <property type="component" value="Unassembled WGS sequence"/>
</dbReference>
<dbReference type="FunFam" id="3.30.1360.40:FF:000001">
    <property type="entry name" value="Ribosome-recycling factor"/>
    <property type="match status" value="1"/>
</dbReference>
<dbReference type="GO" id="GO:0043023">
    <property type="term" value="F:ribosomal large subunit binding"/>
    <property type="evidence" value="ECO:0007669"/>
    <property type="project" value="TreeGrafter"/>
</dbReference>
<dbReference type="CDD" id="cd00520">
    <property type="entry name" value="RRF"/>
    <property type="match status" value="1"/>
</dbReference>
<dbReference type="AlphaFoldDB" id="A0A1I1VAU0"/>
<name>A0A1I1VAU0_9BACI</name>
<dbReference type="Pfam" id="PF01765">
    <property type="entry name" value="RRF"/>
    <property type="match status" value="1"/>
</dbReference>
<evidence type="ECO:0000256" key="2">
    <source>
        <dbReference type="ARBA" id="ARBA00005912"/>
    </source>
</evidence>
<dbReference type="InterPro" id="IPR036191">
    <property type="entry name" value="RRF_sf"/>
</dbReference>
<dbReference type="InterPro" id="IPR023584">
    <property type="entry name" value="Ribosome_recyc_fac_dom"/>
</dbReference>
<dbReference type="FunFam" id="1.10.132.20:FF:000001">
    <property type="entry name" value="Ribosome-recycling factor"/>
    <property type="match status" value="1"/>
</dbReference>
<dbReference type="NCBIfam" id="TIGR00496">
    <property type="entry name" value="frr"/>
    <property type="match status" value="1"/>
</dbReference>
<accession>A0A1I1VAU0</accession>
<evidence type="ECO:0000256" key="4">
    <source>
        <dbReference type="ARBA" id="ARBA00022917"/>
    </source>
</evidence>
<evidence type="ECO:0000256" key="1">
    <source>
        <dbReference type="ARBA" id="ARBA00004496"/>
    </source>
</evidence>
<dbReference type="Gene3D" id="1.10.132.20">
    <property type="entry name" value="Ribosome-recycling factor"/>
    <property type="match status" value="1"/>
</dbReference>
<dbReference type="SUPFAM" id="SSF55194">
    <property type="entry name" value="Ribosome recycling factor, RRF"/>
    <property type="match status" value="1"/>
</dbReference>
<evidence type="ECO:0000256" key="3">
    <source>
        <dbReference type="ARBA" id="ARBA00022490"/>
    </source>
</evidence>
<dbReference type="GO" id="GO:0005737">
    <property type="term" value="C:cytoplasm"/>
    <property type="evidence" value="ECO:0007669"/>
    <property type="project" value="UniProtKB-SubCell"/>
</dbReference>
<dbReference type="HAMAP" id="MF_00040">
    <property type="entry name" value="RRF"/>
    <property type="match status" value="1"/>
</dbReference>
<comment type="subcellular location">
    <subcellularLocation>
        <location evidence="1 5">Cytoplasm</location>
    </subcellularLocation>
</comment>
<comment type="function">
    <text evidence="5">Responsible for the release of ribosomes from messenger RNA at the termination of protein biosynthesis. May increase the efficiency of translation by recycling ribosomes from one round of translation to another.</text>
</comment>
<dbReference type="EMBL" id="FOMR01000004">
    <property type="protein sequence ID" value="SFD80076.1"/>
    <property type="molecule type" value="Genomic_DNA"/>
</dbReference>
<dbReference type="GO" id="GO:0006415">
    <property type="term" value="P:translational termination"/>
    <property type="evidence" value="ECO:0007669"/>
    <property type="project" value="UniProtKB-UniRule"/>
</dbReference>
<gene>
    <name evidence="5" type="primary">frr</name>
    <name evidence="8" type="ORF">SAMN05216238_104136</name>
</gene>
<dbReference type="PANTHER" id="PTHR20982">
    <property type="entry name" value="RIBOSOME RECYCLING FACTOR"/>
    <property type="match status" value="1"/>
</dbReference>
<protein>
    <recommendedName>
        <fullName evidence="5">Ribosome-recycling factor</fullName>
        <shortName evidence="5">RRF</shortName>
    </recommendedName>
    <alternativeName>
        <fullName evidence="5">Ribosome-releasing factor</fullName>
    </alternativeName>
</protein>
<evidence type="ECO:0000259" key="7">
    <source>
        <dbReference type="Pfam" id="PF01765"/>
    </source>
</evidence>
<evidence type="ECO:0000256" key="6">
    <source>
        <dbReference type="SAM" id="MobiDB-lite"/>
    </source>
</evidence>
<dbReference type="PANTHER" id="PTHR20982:SF3">
    <property type="entry name" value="MITOCHONDRIAL RIBOSOME RECYCLING FACTOR PSEUDO 1"/>
    <property type="match status" value="1"/>
</dbReference>
<evidence type="ECO:0000313" key="9">
    <source>
        <dbReference type="Proteomes" id="UP000199474"/>
    </source>
</evidence>
<keyword evidence="3 5" id="KW-0963">Cytoplasm</keyword>
<dbReference type="InterPro" id="IPR002661">
    <property type="entry name" value="Ribosome_recyc_fac"/>
</dbReference>
<keyword evidence="9" id="KW-1185">Reference proteome</keyword>
<feature type="domain" description="Ribosome recycling factor" evidence="7">
    <location>
        <begin position="22"/>
        <end position="184"/>
    </location>
</feature>
<feature type="region of interest" description="Disordered" evidence="6">
    <location>
        <begin position="137"/>
        <end position="166"/>
    </location>
</feature>